<proteinExistence type="predicted"/>
<evidence type="ECO:0000313" key="3">
    <source>
        <dbReference type="Proteomes" id="UP001595882"/>
    </source>
</evidence>
<protein>
    <submittedName>
        <fullName evidence="2">Helix-turn-helix domain-containing protein</fullName>
    </submittedName>
</protein>
<name>A0ABV8WZE2_9BACI</name>
<accession>A0ABV8WZE2</accession>
<gene>
    <name evidence="2" type="ORF">ACFOY7_15240</name>
</gene>
<dbReference type="InterPro" id="IPR013321">
    <property type="entry name" value="Arc_rbn_hlx_hlx"/>
</dbReference>
<dbReference type="Pfam" id="PF12728">
    <property type="entry name" value="HTH_17"/>
    <property type="match status" value="1"/>
</dbReference>
<dbReference type="Proteomes" id="UP001595882">
    <property type="component" value="Unassembled WGS sequence"/>
</dbReference>
<dbReference type="EMBL" id="JBHSDT010000008">
    <property type="protein sequence ID" value="MFC4404423.1"/>
    <property type="molecule type" value="Genomic_DNA"/>
</dbReference>
<reference evidence="3" key="1">
    <citation type="journal article" date="2019" name="Int. J. Syst. Evol. Microbiol.">
        <title>The Global Catalogue of Microorganisms (GCM) 10K type strain sequencing project: providing services to taxonomists for standard genome sequencing and annotation.</title>
        <authorList>
            <consortium name="The Broad Institute Genomics Platform"/>
            <consortium name="The Broad Institute Genome Sequencing Center for Infectious Disease"/>
            <person name="Wu L."/>
            <person name="Ma J."/>
        </authorList>
    </citation>
    <scope>NUCLEOTIDE SEQUENCE [LARGE SCALE GENOMIC DNA]</scope>
    <source>
        <strain evidence="3">CCUG 37865</strain>
    </source>
</reference>
<feature type="domain" description="Helix-turn-helix" evidence="1">
    <location>
        <begin position="69"/>
        <end position="114"/>
    </location>
</feature>
<dbReference type="RefSeq" id="WP_390253064.1">
    <property type="nucleotide sequence ID" value="NZ_JBHSDT010000008.1"/>
</dbReference>
<dbReference type="InterPro" id="IPR041657">
    <property type="entry name" value="HTH_17"/>
</dbReference>
<dbReference type="Gene3D" id="1.10.1220.10">
    <property type="entry name" value="Met repressor-like"/>
    <property type="match status" value="1"/>
</dbReference>
<organism evidence="2 3">
    <name type="scientific">Gracilibacillus xinjiangensis</name>
    <dbReference type="NCBI Taxonomy" id="1193282"/>
    <lineage>
        <taxon>Bacteria</taxon>
        <taxon>Bacillati</taxon>
        <taxon>Bacillota</taxon>
        <taxon>Bacilli</taxon>
        <taxon>Bacillales</taxon>
        <taxon>Bacillaceae</taxon>
        <taxon>Gracilibacillus</taxon>
    </lineage>
</organism>
<evidence type="ECO:0000259" key="1">
    <source>
        <dbReference type="Pfam" id="PF12728"/>
    </source>
</evidence>
<sequence length="331" mass="38573">MIEESFEKDIYSTKDLASFLQISEQTIYSLVKREEIVPINKQDWTIDGTYYFSSETAEKLKEYYTKPGLTNKDVAERLNVSLSTAQKLIKAGEIPSFTKTYLGREITFVDEEDLTVYESKYKKEQRTPLYVKETGTYLFQTFLHQATGEIARVVTIGREGRVIAITERGNYLNYDELNEQGYRPQYKLGYQKAINKRGYAIFQFIKPAHLHSVIYQLIEKLFLTVGVQNCKVRVEEEMIELLVKPIQLPFDQQINPEEIQLLKQSMIKGKVIERHQGILLDSDEVTIHTVIPSELKKRVQQIAKSKDIKIEEFVQLAITNYLKQMEKEDTR</sequence>
<comment type="caution">
    <text evidence="2">The sequence shown here is derived from an EMBL/GenBank/DDBJ whole genome shotgun (WGS) entry which is preliminary data.</text>
</comment>
<evidence type="ECO:0000313" key="2">
    <source>
        <dbReference type="EMBL" id="MFC4404423.1"/>
    </source>
</evidence>
<keyword evidence="3" id="KW-1185">Reference proteome</keyword>